<reference evidence="2 3" key="1">
    <citation type="journal article" date="2018" name="Sci. Rep.">
        <title>Raphidocelis subcapitata (=Pseudokirchneriella subcapitata) provides an insight into genome evolution and environmental adaptations in the Sphaeropleales.</title>
        <authorList>
            <person name="Suzuki S."/>
            <person name="Yamaguchi H."/>
            <person name="Nakajima N."/>
            <person name="Kawachi M."/>
        </authorList>
    </citation>
    <scope>NUCLEOTIDE SEQUENCE [LARGE SCALE GENOMIC DNA]</scope>
    <source>
        <strain evidence="2 3">NIES-35</strain>
    </source>
</reference>
<dbReference type="AlphaFoldDB" id="A0A2V0NKH2"/>
<organism evidence="2 3">
    <name type="scientific">Raphidocelis subcapitata</name>
    <dbReference type="NCBI Taxonomy" id="307507"/>
    <lineage>
        <taxon>Eukaryota</taxon>
        <taxon>Viridiplantae</taxon>
        <taxon>Chlorophyta</taxon>
        <taxon>core chlorophytes</taxon>
        <taxon>Chlorophyceae</taxon>
        <taxon>CS clade</taxon>
        <taxon>Sphaeropleales</taxon>
        <taxon>Selenastraceae</taxon>
        <taxon>Raphidocelis</taxon>
    </lineage>
</organism>
<dbReference type="OrthoDB" id="5732at2759"/>
<comment type="caution">
    <text evidence="2">The sequence shown here is derived from an EMBL/GenBank/DDBJ whole genome shotgun (WGS) entry which is preliminary data.</text>
</comment>
<sequence length="262" mass="27850">MVSSLPQTRGCRAGSSACRSRAAIGCSLPYRRCQVAPAAALAGQWPSELGAPAAPSSARGPVPVRIEQPADPSAPAVVVASTAIAAPASAVWDALTAYESLGDFKVPGLLVNRCLERRERGCVLYQVAGQDLPFGAQVRAACKLEVTEHPQGLPAAAMDRRPGAGGSRFPWPVGSLRGRPVHGDISFELLEGDFDHFKGLWRVQQGLAGPSSAWLSYALRVLPHMWLPATIVQGQLREQIAANMETVRAHVEAKHAAQARRE</sequence>
<keyword evidence="3" id="KW-1185">Reference proteome</keyword>
<gene>
    <name evidence="2" type="ORF">Rsub_00535</name>
</gene>
<dbReference type="Proteomes" id="UP000247498">
    <property type="component" value="Unassembled WGS sequence"/>
</dbReference>
<evidence type="ECO:0000259" key="1">
    <source>
        <dbReference type="Pfam" id="PF03364"/>
    </source>
</evidence>
<dbReference type="Gene3D" id="3.30.530.20">
    <property type="match status" value="1"/>
</dbReference>
<evidence type="ECO:0000313" key="2">
    <source>
        <dbReference type="EMBL" id="GBF87824.1"/>
    </source>
</evidence>
<name>A0A2V0NKH2_9CHLO</name>
<accession>A0A2V0NKH2</accession>
<dbReference type="Pfam" id="PF03364">
    <property type="entry name" value="Polyketide_cyc"/>
    <property type="match status" value="1"/>
</dbReference>
<protein>
    <recommendedName>
        <fullName evidence="1">Coenzyme Q-binding protein COQ10 START domain-containing protein</fullName>
    </recommendedName>
</protein>
<dbReference type="PANTHER" id="PTHR34060:SF1">
    <property type="entry name" value="POLYKETIDE CYCLASE _ DEHYDRASE AND LIPID TRANSPORT PROTEIN"/>
    <property type="match status" value="1"/>
</dbReference>
<dbReference type="InterPro" id="IPR005031">
    <property type="entry name" value="COQ10_START"/>
</dbReference>
<proteinExistence type="predicted"/>
<dbReference type="PANTHER" id="PTHR34060">
    <property type="entry name" value="POLYKETIDE CYCLASE / DEHYDRASE AND LIPID TRANSPORT PROTEIN"/>
    <property type="match status" value="1"/>
</dbReference>
<evidence type="ECO:0000313" key="3">
    <source>
        <dbReference type="Proteomes" id="UP000247498"/>
    </source>
</evidence>
<feature type="domain" description="Coenzyme Q-binding protein COQ10 START" evidence="1">
    <location>
        <begin position="84"/>
        <end position="243"/>
    </location>
</feature>
<dbReference type="FunCoup" id="A0A2V0NKH2">
    <property type="interactions" value="103"/>
</dbReference>
<dbReference type="InParanoid" id="A0A2V0NKH2"/>
<dbReference type="EMBL" id="BDRX01000002">
    <property type="protein sequence ID" value="GBF87824.1"/>
    <property type="molecule type" value="Genomic_DNA"/>
</dbReference>
<dbReference type="InterPro" id="IPR023393">
    <property type="entry name" value="START-like_dom_sf"/>
</dbReference>
<dbReference type="SUPFAM" id="SSF55961">
    <property type="entry name" value="Bet v1-like"/>
    <property type="match status" value="1"/>
</dbReference>